<sequence length="720" mass="79236">MEIQVFNFLNPLILLCFLMISLSTCSFIPVDNYLINCGSNTNINVDNRVFVGDLTKPSFLSLGSSSKTSPISVSNPSPSQNLPPIYNTARVFPNGAPATFGFSIKKLGVHLVRLHFWPFNSQNYNLSSAIFSVSVNGYSLFHRFSDSKLLLKEFILRVDTDKLEIVFSPEGEVGLGFINAIEVISAPDNLILDYGVLSLGSDGVKEYKNLSSRVLESVHRINVGGLKITPFNDTLWRTWIPDDDYLLIKSAAKKVSTTHTPNYKASGATREIAPDNVYMTAQEMDMDNGNAFVEFNLTWNFPVIDQAQYLVRLHFCDIVSVALRQLYFNLYINGLMAKEVDLSSLTIFTLAAPVSVDFLVSMDHSRPIQISVGPSVLSTTSKKNAILNGVEIMKIVDRKNIETEPKRKKTWIVLGSVLGGVAVLSLVMVGVLLGLKCRKKPEPAESLGWTPLRAPTGSRYSRVTETSASARLNGSNSLKIPFEEILVATNNFDKSLVIGSGGFGMVYKGVLRDGTKVAVKRGMPGSRQGLPEFQTEISVLSKIQHCHLVSMVGYCEEQRQQLTDKSDVYSFGVVMLEVLCARPAVDPLLAREQVNLAEWALSFQKRGLLEEIVDPHLKGEIKPSSLKKFGDTAQKCLADYGVDRPTMGDVLWNLEHALQLEVGRTTETNETSDSFTSEISTTRVVSPGPISIEGIGDTSDENLGMPTSEVFSQLISSEGR</sequence>
<dbReference type="AlphaFoldDB" id="A0A9Q1QHJ6"/>
<dbReference type="Proteomes" id="UP001153076">
    <property type="component" value="Unassembled WGS sequence"/>
</dbReference>
<dbReference type="EMBL" id="JAKOGI010000147">
    <property type="protein sequence ID" value="KAJ8442034.1"/>
    <property type="molecule type" value="Genomic_DNA"/>
</dbReference>
<dbReference type="PANTHER" id="PTHR34590:SF18">
    <property type="entry name" value="MALECTIN-LIKE DOMAIN-CONTAINING PROTEIN"/>
    <property type="match status" value="1"/>
</dbReference>
<dbReference type="InterPro" id="IPR024788">
    <property type="entry name" value="Malectin-like_Carb-bd_dom"/>
</dbReference>
<evidence type="ECO:0000256" key="2">
    <source>
        <dbReference type="ARBA" id="ARBA00022527"/>
    </source>
</evidence>
<feature type="chain" id="PRO_5040178232" description="Protein kinase domain-containing protein" evidence="14">
    <location>
        <begin position="26"/>
        <end position="720"/>
    </location>
</feature>
<evidence type="ECO:0000259" key="15">
    <source>
        <dbReference type="PROSITE" id="PS50011"/>
    </source>
</evidence>
<feature type="binding site" evidence="12">
    <location>
        <position position="520"/>
    </location>
    <ligand>
        <name>ATP</name>
        <dbReference type="ChEBI" id="CHEBI:30616"/>
    </ligand>
</feature>
<evidence type="ECO:0000256" key="4">
    <source>
        <dbReference type="ARBA" id="ARBA00022692"/>
    </source>
</evidence>
<dbReference type="InterPro" id="IPR001245">
    <property type="entry name" value="Ser-Thr/Tyr_kinase_cat_dom"/>
</dbReference>
<dbReference type="FunFam" id="2.60.120.430:FF:000001">
    <property type="entry name" value="Receptor-like protein kinase FERONIA"/>
    <property type="match status" value="1"/>
</dbReference>
<dbReference type="GO" id="GO:0004714">
    <property type="term" value="F:transmembrane receptor protein tyrosine kinase activity"/>
    <property type="evidence" value="ECO:0007669"/>
    <property type="project" value="InterPro"/>
</dbReference>
<dbReference type="Pfam" id="PF12819">
    <property type="entry name" value="Malectin_like"/>
    <property type="match status" value="1"/>
</dbReference>
<dbReference type="FunFam" id="3.30.200.20:FF:000039">
    <property type="entry name" value="receptor-like protein kinase FERONIA"/>
    <property type="match status" value="1"/>
</dbReference>
<evidence type="ECO:0000256" key="8">
    <source>
        <dbReference type="ARBA" id="ARBA00022840"/>
    </source>
</evidence>
<keyword evidence="6 12" id="KW-0547">Nucleotide-binding</keyword>
<dbReference type="PANTHER" id="PTHR34590">
    <property type="entry name" value="OS03G0124300 PROTEIN-RELATED"/>
    <property type="match status" value="1"/>
</dbReference>
<keyword evidence="11" id="KW-0325">Glycoprotein</keyword>
<evidence type="ECO:0000256" key="9">
    <source>
        <dbReference type="ARBA" id="ARBA00022989"/>
    </source>
</evidence>
<evidence type="ECO:0000256" key="7">
    <source>
        <dbReference type="ARBA" id="ARBA00022777"/>
    </source>
</evidence>
<dbReference type="GO" id="GO:0005524">
    <property type="term" value="F:ATP binding"/>
    <property type="evidence" value="ECO:0007669"/>
    <property type="project" value="UniProtKB-UniRule"/>
</dbReference>
<dbReference type="Pfam" id="PF07714">
    <property type="entry name" value="PK_Tyr_Ser-Thr"/>
    <property type="match status" value="1"/>
</dbReference>
<evidence type="ECO:0000256" key="10">
    <source>
        <dbReference type="ARBA" id="ARBA00023136"/>
    </source>
</evidence>
<dbReference type="Gene3D" id="3.30.200.20">
    <property type="entry name" value="Phosphorylase Kinase, domain 1"/>
    <property type="match status" value="1"/>
</dbReference>
<evidence type="ECO:0000256" key="6">
    <source>
        <dbReference type="ARBA" id="ARBA00022741"/>
    </source>
</evidence>
<dbReference type="GO" id="GO:0004674">
    <property type="term" value="F:protein serine/threonine kinase activity"/>
    <property type="evidence" value="ECO:0007669"/>
    <property type="project" value="UniProtKB-KW"/>
</dbReference>
<accession>A0A9Q1QHJ6</accession>
<proteinExistence type="predicted"/>
<dbReference type="InterPro" id="IPR011009">
    <property type="entry name" value="Kinase-like_dom_sf"/>
</dbReference>
<protein>
    <recommendedName>
        <fullName evidence="15">Protein kinase domain-containing protein</fullName>
    </recommendedName>
</protein>
<dbReference type="InterPro" id="IPR017441">
    <property type="entry name" value="Protein_kinase_ATP_BS"/>
</dbReference>
<feature type="signal peptide" evidence="14">
    <location>
        <begin position="1"/>
        <end position="25"/>
    </location>
</feature>
<dbReference type="OrthoDB" id="640180at2759"/>
<dbReference type="FunFam" id="2.60.120.430:FF:000005">
    <property type="entry name" value="Putative receptor-like protein kinase"/>
    <property type="match status" value="1"/>
</dbReference>
<feature type="transmembrane region" description="Helical" evidence="13">
    <location>
        <begin position="411"/>
        <end position="435"/>
    </location>
</feature>
<keyword evidence="2" id="KW-0723">Serine/threonine-protein kinase</keyword>
<gene>
    <name evidence="16" type="ORF">Cgig2_007872</name>
</gene>
<keyword evidence="4 13" id="KW-0812">Transmembrane</keyword>
<evidence type="ECO:0000313" key="17">
    <source>
        <dbReference type="Proteomes" id="UP001153076"/>
    </source>
</evidence>
<dbReference type="GO" id="GO:0016020">
    <property type="term" value="C:membrane"/>
    <property type="evidence" value="ECO:0007669"/>
    <property type="project" value="UniProtKB-SubCell"/>
</dbReference>
<organism evidence="16 17">
    <name type="scientific">Carnegiea gigantea</name>
    <dbReference type="NCBI Taxonomy" id="171969"/>
    <lineage>
        <taxon>Eukaryota</taxon>
        <taxon>Viridiplantae</taxon>
        <taxon>Streptophyta</taxon>
        <taxon>Embryophyta</taxon>
        <taxon>Tracheophyta</taxon>
        <taxon>Spermatophyta</taxon>
        <taxon>Magnoliopsida</taxon>
        <taxon>eudicotyledons</taxon>
        <taxon>Gunneridae</taxon>
        <taxon>Pentapetalae</taxon>
        <taxon>Caryophyllales</taxon>
        <taxon>Cactineae</taxon>
        <taxon>Cactaceae</taxon>
        <taxon>Cactoideae</taxon>
        <taxon>Echinocereeae</taxon>
        <taxon>Carnegiea</taxon>
    </lineage>
</organism>
<comment type="caution">
    <text evidence="16">The sequence shown here is derived from an EMBL/GenBank/DDBJ whole genome shotgun (WGS) entry which is preliminary data.</text>
</comment>
<evidence type="ECO:0000313" key="16">
    <source>
        <dbReference type="EMBL" id="KAJ8442034.1"/>
    </source>
</evidence>
<evidence type="ECO:0000256" key="13">
    <source>
        <dbReference type="SAM" id="Phobius"/>
    </source>
</evidence>
<dbReference type="Gene3D" id="2.60.120.430">
    <property type="entry name" value="Galactose-binding lectin"/>
    <property type="match status" value="2"/>
</dbReference>
<keyword evidence="7" id="KW-0418">Kinase</keyword>
<feature type="domain" description="Protein kinase" evidence="15">
    <location>
        <begin position="492"/>
        <end position="720"/>
    </location>
</feature>
<evidence type="ECO:0000256" key="11">
    <source>
        <dbReference type="ARBA" id="ARBA00023180"/>
    </source>
</evidence>
<evidence type="ECO:0000256" key="3">
    <source>
        <dbReference type="ARBA" id="ARBA00022679"/>
    </source>
</evidence>
<evidence type="ECO:0000256" key="12">
    <source>
        <dbReference type="PROSITE-ProRule" id="PRU10141"/>
    </source>
</evidence>
<dbReference type="InterPro" id="IPR045272">
    <property type="entry name" value="ANXUR1/2-like"/>
</dbReference>
<dbReference type="PROSITE" id="PS00107">
    <property type="entry name" value="PROTEIN_KINASE_ATP"/>
    <property type="match status" value="1"/>
</dbReference>
<name>A0A9Q1QHJ6_9CARY</name>
<keyword evidence="5 14" id="KW-0732">Signal</keyword>
<dbReference type="SUPFAM" id="SSF56112">
    <property type="entry name" value="Protein kinase-like (PK-like)"/>
    <property type="match status" value="1"/>
</dbReference>
<evidence type="ECO:0000256" key="14">
    <source>
        <dbReference type="SAM" id="SignalP"/>
    </source>
</evidence>
<dbReference type="Gene3D" id="1.10.510.10">
    <property type="entry name" value="Transferase(Phosphotransferase) domain 1"/>
    <property type="match status" value="1"/>
</dbReference>
<comment type="subcellular location">
    <subcellularLocation>
        <location evidence="1">Membrane</location>
        <topology evidence="1">Single-pass type I membrane protein</topology>
    </subcellularLocation>
</comment>
<keyword evidence="3" id="KW-0808">Transferase</keyword>
<keyword evidence="10 13" id="KW-0472">Membrane</keyword>
<dbReference type="InterPro" id="IPR000719">
    <property type="entry name" value="Prot_kinase_dom"/>
</dbReference>
<keyword evidence="17" id="KW-1185">Reference proteome</keyword>
<dbReference type="PROSITE" id="PS50011">
    <property type="entry name" value="PROTEIN_KINASE_DOM"/>
    <property type="match status" value="1"/>
</dbReference>
<evidence type="ECO:0000256" key="1">
    <source>
        <dbReference type="ARBA" id="ARBA00004479"/>
    </source>
</evidence>
<reference evidence="16" key="1">
    <citation type="submission" date="2022-04" db="EMBL/GenBank/DDBJ databases">
        <title>Carnegiea gigantea Genome sequencing and assembly v2.</title>
        <authorList>
            <person name="Copetti D."/>
            <person name="Sanderson M.J."/>
            <person name="Burquez A."/>
            <person name="Wojciechowski M.F."/>
        </authorList>
    </citation>
    <scope>NUCLEOTIDE SEQUENCE</scope>
    <source>
        <strain evidence="16">SGP5-SGP5p</strain>
        <tissue evidence="16">Aerial part</tissue>
    </source>
</reference>
<keyword evidence="9 13" id="KW-1133">Transmembrane helix</keyword>
<evidence type="ECO:0000256" key="5">
    <source>
        <dbReference type="ARBA" id="ARBA00022729"/>
    </source>
</evidence>
<keyword evidence="8 12" id="KW-0067">ATP-binding</keyword>